<dbReference type="InterPro" id="IPR036388">
    <property type="entry name" value="WH-like_DNA-bd_sf"/>
</dbReference>
<dbReference type="InterPro" id="IPR001077">
    <property type="entry name" value="COMT_C"/>
</dbReference>
<dbReference type="InterPro" id="IPR036390">
    <property type="entry name" value="WH_DNA-bd_sf"/>
</dbReference>
<dbReference type="Gene3D" id="3.40.50.150">
    <property type="entry name" value="Vaccinia Virus protein VP39"/>
    <property type="match status" value="1"/>
</dbReference>
<dbReference type="AlphaFoldDB" id="A0A0D1X5X8"/>
<dbReference type="InterPro" id="IPR016461">
    <property type="entry name" value="COMT-like"/>
</dbReference>
<reference evidence="7 8" key="1">
    <citation type="submission" date="2015-01" db="EMBL/GenBank/DDBJ databases">
        <title>The Genome Sequence of Exophiala sideris CBS121828.</title>
        <authorList>
            <consortium name="The Broad Institute Genomics Platform"/>
            <person name="Cuomo C."/>
            <person name="de Hoog S."/>
            <person name="Gorbushina A."/>
            <person name="Stielow B."/>
            <person name="Teixiera M."/>
            <person name="Abouelleil A."/>
            <person name="Chapman S.B."/>
            <person name="Priest M."/>
            <person name="Young S.K."/>
            <person name="Wortman J."/>
            <person name="Nusbaum C."/>
            <person name="Birren B."/>
        </authorList>
    </citation>
    <scope>NUCLEOTIDE SEQUENCE [LARGE SCALE GENOMIC DNA]</scope>
    <source>
        <strain evidence="7 8">CBS 121828</strain>
    </source>
</reference>
<dbReference type="GO" id="GO:0032259">
    <property type="term" value="P:methylation"/>
    <property type="evidence" value="ECO:0007669"/>
    <property type="project" value="UniProtKB-KW"/>
</dbReference>
<organism evidence="7 8">
    <name type="scientific">Exophiala sideris</name>
    <dbReference type="NCBI Taxonomy" id="1016849"/>
    <lineage>
        <taxon>Eukaryota</taxon>
        <taxon>Fungi</taxon>
        <taxon>Dikarya</taxon>
        <taxon>Ascomycota</taxon>
        <taxon>Pezizomycotina</taxon>
        <taxon>Eurotiomycetes</taxon>
        <taxon>Chaetothyriomycetidae</taxon>
        <taxon>Chaetothyriales</taxon>
        <taxon>Herpotrichiellaceae</taxon>
        <taxon>Exophiala</taxon>
    </lineage>
</organism>
<dbReference type="PROSITE" id="PS51683">
    <property type="entry name" value="SAM_OMT_II"/>
    <property type="match status" value="1"/>
</dbReference>
<evidence type="ECO:0000313" key="8">
    <source>
        <dbReference type="Proteomes" id="UP000053599"/>
    </source>
</evidence>
<name>A0A0D1X5X8_9EURO</name>
<dbReference type="STRING" id="1016849.A0A0D1X5X8"/>
<dbReference type="OrthoDB" id="1535081at2759"/>
<dbReference type="InterPro" id="IPR012967">
    <property type="entry name" value="COMT_dimerisation"/>
</dbReference>
<proteinExistence type="predicted"/>
<keyword evidence="3" id="KW-0949">S-adenosyl-L-methionine</keyword>
<dbReference type="PANTHER" id="PTHR43712:SF4">
    <property type="entry name" value="O-METHYLTRANSFERASE DOMAIN-CONTAINING PROTEIN"/>
    <property type="match status" value="1"/>
</dbReference>
<dbReference type="Gene3D" id="1.10.10.10">
    <property type="entry name" value="Winged helix-like DNA-binding domain superfamily/Winged helix DNA-binding domain"/>
    <property type="match status" value="1"/>
</dbReference>
<feature type="active site" description="Proton acceptor" evidence="4">
    <location>
        <position position="291"/>
    </location>
</feature>
<protein>
    <submittedName>
        <fullName evidence="7">Uncharacterized protein</fullName>
    </submittedName>
</protein>
<dbReference type="PANTHER" id="PTHR43712">
    <property type="entry name" value="PUTATIVE (AFU_ORTHOLOGUE AFUA_4G14580)-RELATED"/>
    <property type="match status" value="1"/>
</dbReference>
<evidence type="ECO:0000256" key="4">
    <source>
        <dbReference type="PIRSR" id="PIRSR005739-1"/>
    </source>
</evidence>
<evidence type="ECO:0000256" key="1">
    <source>
        <dbReference type="ARBA" id="ARBA00022603"/>
    </source>
</evidence>
<dbReference type="InterPro" id="IPR029063">
    <property type="entry name" value="SAM-dependent_MTases_sf"/>
</dbReference>
<feature type="domain" description="O-methyltransferase dimerisation" evidence="6">
    <location>
        <begin position="42"/>
        <end position="121"/>
    </location>
</feature>
<dbReference type="SUPFAM" id="SSF53335">
    <property type="entry name" value="S-adenosyl-L-methionine-dependent methyltransferases"/>
    <property type="match status" value="1"/>
</dbReference>
<evidence type="ECO:0000259" key="5">
    <source>
        <dbReference type="Pfam" id="PF00891"/>
    </source>
</evidence>
<evidence type="ECO:0000256" key="2">
    <source>
        <dbReference type="ARBA" id="ARBA00022679"/>
    </source>
</evidence>
<sequence>MESILDQVRSLADEADDAGKRTIVEGLRQLQIQLETPMDLFMKLYNSHIQIAVVYVAVQLGLFKHLAKDPSSSVTVAQLAEESGASPELLRALLRYLASVAMISNPSPDHYQATRITHFLATPLAEAGLLHAFETCGPATSAFPAFLAENSYTDITSNTNTPFQKGHKTDVGAFQWLTQHPKNFGALQIVMTALQSADWLNTLDFLSQAASEVVQASEKPFFVDVGGGHGHQCKQLLEKHPRLHGSIVLQDLPQAVDKLPPIEGVQVMAQNFFEKQSVLGAKYYYLRRIMHDWPDAECHTILSELCEAMGPDSRILLDEVVLPDENTPWYASMQDISMMILFAGKERTRSEWSGLIDRSGLNLIDIRTYDLSSCASVIVLGKK</sequence>
<keyword evidence="2" id="KW-0808">Transferase</keyword>
<dbReference type="GO" id="GO:0008171">
    <property type="term" value="F:O-methyltransferase activity"/>
    <property type="evidence" value="ECO:0007669"/>
    <property type="project" value="InterPro"/>
</dbReference>
<dbReference type="EMBL" id="KN846952">
    <property type="protein sequence ID" value="KIV83086.1"/>
    <property type="molecule type" value="Genomic_DNA"/>
</dbReference>
<dbReference type="HOGENOM" id="CLU_005533_5_0_1"/>
<feature type="domain" description="O-methyltransferase C-terminal" evidence="5">
    <location>
        <begin position="188"/>
        <end position="360"/>
    </location>
</feature>
<keyword evidence="1" id="KW-0489">Methyltransferase</keyword>
<dbReference type="PIRSF" id="PIRSF005739">
    <property type="entry name" value="O-mtase"/>
    <property type="match status" value="1"/>
</dbReference>
<dbReference type="Proteomes" id="UP000053599">
    <property type="component" value="Unassembled WGS sequence"/>
</dbReference>
<evidence type="ECO:0000259" key="6">
    <source>
        <dbReference type="Pfam" id="PF08100"/>
    </source>
</evidence>
<dbReference type="Pfam" id="PF08100">
    <property type="entry name" value="Dimerisation"/>
    <property type="match status" value="1"/>
</dbReference>
<evidence type="ECO:0000313" key="7">
    <source>
        <dbReference type="EMBL" id="KIV83086.1"/>
    </source>
</evidence>
<accession>A0A0D1X5X8</accession>
<gene>
    <name evidence="7" type="ORF">PV11_05144</name>
</gene>
<evidence type="ECO:0000256" key="3">
    <source>
        <dbReference type="ARBA" id="ARBA00022691"/>
    </source>
</evidence>
<dbReference type="SUPFAM" id="SSF46785">
    <property type="entry name" value="Winged helix' DNA-binding domain"/>
    <property type="match status" value="1"/>
</dbReference>
<dbReference type="Pfam" id="PF00891">
    <property type="entry name" value="Methyltransf_2"/>
    <property type="match status" value="1"/>
</dbReference>
<dbReference type="GO" id="GO:0046983">
    <property type="term" value="F:protein dimerization activity"/>
    <property type="evidence" value="ECO:0007669"/>
    <property type="project" value="InterPro"/>
</dbReference>